<proteinExistence type="predicted"/>
<sequence>MKDMNSIRYVFFFFSRDIKSCFYKVRSYLNLLLILEAILCPVDSLISIPNGIMVVSEPDSPFSHSNPSRRLFRKVNPSSCLSVLYLDLCCSGLIIAEAGIGG</sequence>
<dbReference type="HOGENOM" id="CLU_2279644_0_0_1"/>
<dbReference type="AlphaFoldDB" id="C8Z3H0"/>
<reference evidence="1 2" key="1">
    <citation type="journal article" date="2009" name="Proc. Natl. Acad. Sci. U.S.A.">
        <title>Eukaryote-to-eukaryote gene transfer events revealed by the genome sequence of the wine yeast Saccharomyces cerevisiae EC1118.</title>
        <authorList>
            <person name="Novo M."/>
            <person name="Bigey F."/>
            <person name="Beyne E."/>
            <person name="Galeote V."/>
            <person name="Gavory F."/>
            <person name="Mallet S."/>
            <person name="Cambot B."/>
            <person name="Legras J.L."/>
            <person name="Wincker P."/>
            <person name="Casaregola S."/>
            <person name="Dequin S."/>
        </authorList>
    </citation>
    <scope>NUCLEOTIDE SEQUENCE [LARGE SCALE GENOMIC DNA]</scope>
    <source>
        <strain evidence="2">Lalvin EC1118 / Prise de mousse</strain>
    </source>
</reference>
<accession>C8Z3H0</accession>
<gene>
    <name evidence="1" type="ORF">EC1118_1A20_0474g</name>
</gene>
<evidence type="ECO:0000313" key="2">
    <source>
        <dbReference type="Proteomes" id="UP000000286"/>
    </source>
</evidence>
<organism evidence="1 2">
    <name type="scientific">Saccharomyces cerevisiae (strain Lalvin EC1118 / Prise de mousse)</name>
    <name type="common">Baker's yeast</name>
    <dbReference type="NCBI Taxonomy" id="643680"/>
    <lineage>
        <taxon>Eukaryota</taxon>
        <taxon>Fungi</taxon>
        <taxon>Dikarya</taxon>
        <taxon>Ascomycota</taxon>
        <taxon>Saccharomycotina</taxon>
        <taxon>Saccharomycetes</taxon>
        <taxon>Saccharomycetales</taxon>
        <taxon>Saccharomycetaceae</taxon>
        <taxon>Saccharomyces</taxon>
    </lineage>
</organism>
<name>C8Z3H0_YEAS8</name>
<dbReference type="EMBL" id="FN393058">
    <property type="protein sequence ID" value="CAY77618.1"/>
    <property type="molecule type" value="Genomic_DNA"/>
</dbReference>
<protein>
    <submittedName>
        <fullName evidence="1">EC1118_1A20_0474p</fullName>
    </submittedName>
</protein>
<evidence type="ECO:0000313" key="1">
    <source>
        <dbReference type="EMBL" id="CAY77618.1"/>
    </source>
</evidence>
<dbReference type="Proteomes" id="UP000000286">
    <property type="component" value="Chromosome I"/>
</dbReference>